<comment type="caution">
    <text evidence="3">The sequence shown here is derived from an EMBL/GenBank/DDBJ whole genome shotgun (WGS) entry which is preliminary data.</text>
</comment>
<dbReference type="EMBL" id="JAHRHY010000011">
    <property type="protein sequence ID" value="KAG9065790.1"/>
    <property type="molecule type" value="Genomic_DNA"/>
</dbReference>
<keyword evidence="4" id="KW-1185">Reference proteome</keyword>
<gene>
    <name evidence="3" type="ORF">KI688_002087</name>
</gene>
<sequence>MQLTGKEGVSERSLQPASDHDLDAITNITHTTMLKQEEDPSSTSQATKLSSSSLVVFPPIASIADMPSDRCREDLSSSSSRAVLTHAPQREFADLPDISAMLIDRTMMKQQWIESEQLLFSLVGELRMRVKEESERHHNAQQKVQVTSESNATLQAQNSRLQTDIAVMGARIADFQSRIQELDADCIRLAEVYEASRSQMAAQLASVRQGSMEASFVLEGLATAKSRWEAEDIQTAYNKVKGICESRQEEVNQYRTRCQSLSDQLRYLSEKVEELNRENDELRVASEALQVTNHTMSDRIEFLKQANEYQQSILIAQLRDVEIRCCESNADELSKIKHELAGAKEVVKDVAVLESRVREGTLKAEDLTTRNAQLDTELGALKESTARHQEIITQLQETKRRLESENQRLMQSSMSAQADYVIELNATVERCEELRQRQVTESQTVIDDKDEQIGELTRHLETNTREFQKLTGEKQQLVRLACSSLLLDLSDDKIYGANGAMDEFDYQAQTAAATDREMLELRVKIQLLQSDHDFVTKARNDLRDELEALQQAHEAQQWIWGPYLCCLSGFGKSQFRESTCMQRASTVCFDNREKQHQVYNHRCRFRHHAHIRCKDPGQSISRRDNTIVILNDTSNCCRSSIDY</sequence>
<evidence type="ECO:0000313" key="4">
    <source>
        <dbReference type="Proteomes" id="UP000707451"/>
    </source>
</evidence>
<evidence type="ECO:0000256" key="2">
    <source>
        <dbReference type="SAM" id="MobiDB-lite"/>
    </source>
</evidence>
<reference evidence="3" key="1">
    <citation type="submission" date="2021-06" db="EMBL/GenBank/DDBJ databases">
        <title>Genome Sequence of Mortierella hyaline Strain SCG-10, a Cold-Adapted, Nitrate-Reducing Fungus Isolated from Soil in Minnesota, USA.</title>
        <authorList>
            <person name="Aldossari N."/>
        </authorList>
    </citation>
    <scope>NUCLEOTIDE SEQUENCE</scope>
    <source>
        <strain evidence="3">SCG-10</strain>
    </source>
</reference>
<dbReference type="Proteomes" id="UP000707451">
    <property type="component" value="Unassembled WGS sequence"/>
</dbReference>
<feature type="coiled-coil region" evidence="1">
    <location>
        <begin position="364"/>
        <end position="419"/>
    </location>
</feature>
<organism evidence="3 4">
    <name type="scientific">Linnemannia hyalina</name>
    <dbReference type="NCBI Taxonomy" id="64524"/>
    <lineage>
        <taxon>Eukaryota</taxon>
        <taxon>Fungi</taxon>
        <taxon>Fungi incertae sedis</taxon>
        <taxon>Mucoromycota</taxon>
        <taxon>Mortierellomycotina</taxon>
        <taxon>Mortierellomycetes</taxon>
        <taxon>Mortierellales</taxon>
        <taxon>Mortierellaceae</taxon>
        <taxon>Linnemannia</taxon>
    </lineage>
</organism>
<proteinExistence type="predicted"/>
<evidence type="ECO:0000313" key="3">
    <source>
        <dbReference type="EMBL" id="KAG9065790.1"/>
    </source>
</evidence>
<accession>A0A9P7XQZ6</accession>
<dbReference type="AlphaFoldDB" id="A0A9P7XQZ6"/>
<feature type="coiled-coil region" evidence="1">
    <location>
        <begin position="244"/>
        <end position="292"/>
    </location>
</feature>
<feature type="region of interest" description="Disordered" evidence="2">
    <location>
        <begin position="1"/>
        <end position="22"/>
    </location>
</feature>
<dbReference type="OrthoDB" id="2445427at2759"/>
<feature type="coiled-coil region" evidence="1">
    <location>
        <begin position="532"/>
        <end position="559"/>
    </location>
</feature>
<name>A0A9P7XQZ6_9FUNG</name>
<protein>
    <submittedName>
        <fullName evidence="3">Uncharacterized protein</fullName>
    </submittedName>
</protein>
<evidence type="ECO:0000256" key="1">
    <source>
        <dbReference type="SAM" id="Coils"/>
    </source>
</evidence>
<keyword evidence="1" id="KW-0175">Coiled coil</keyword>